<sequence length="73" mass="8148">MCSESRQVVDRVWACSAFTRHITGVGIFARPYTKRNGGQRASATCLDCPIELFACVYAVPFLYLTAAYFLVCM</sequence>
<reference evidence="2" key="1">
    <citation type="submission" date="2019-11" db="UniProtKB">
        <authorList>
            <consortium name="WormBaseParasite"/>
        </authorList>
    </citation>
    <scope>IDENTIFICATION</scope>
</reference>
<keyword evidence="1" id="KW-0472">Membrane</keyword>
<dbReference type="WBParaSite" id="MCU_000117-RB">
    <property type="protein sequence ID" value="MCU_000117-RB"/>
    <property type="gene ID" value="MCU_000117"/>
</dbReference>
<feature type="transmembrane region" description="Helical" evidence="1">
    <location>
        <begin position="50"/>
        <end position="71"/>
    </location>
</feature>
<evidence type="ECO:0000256" key="1">
    <source>
        <dbReference type="SAM" id="Phobius"/>
    </source>
</evidence>
<dbReference type="AlphaFoldDB" id="A0A5K3EFF6"/>
<organism evidence="2">
    <name type="scientific">Mesocestoides corti</name>
    <name type="common">Flatworm</name>
    <dbReference type="NCBI Taxonomy" id="53468"/>
    <lineage>
        <taxon>Eukaryota</taxon>
        <taxon>Metazoa</taxon>
        <taxon>Spiralia</taxon>
        <taxon>Lophotrochozoa</taxon>
        <taxon>Platyhelminthes</taxon>
        <taxon>Cestoda</taxon>
        <taxon>Eucestoda</taxon>
        <taxon>Cyclophyllidea</taxon>
        <taxon>Mesocestoididae</taxon>
        <taxon>Mesocestoides</taxon>
    </lineage>
</organism>
<keyword evidence="1" id="KW-0812">Transmembrane</keyword>
<protein>
    <submittedName>
        <fullName evidence="2">Keratinocyte proline-rich protein</fullName>
    </submittedName>
</protein>
<keyword evidence="1" id="KW-1133">Transmembrane helix</keyword>
<proteinExistence type="predicted"/>
<evidence type="ECO:0000313" key="2">
    <source>
        <dbReference type="WBParaSite" id="MCU_000117-RB"/>
    </source>
</evidence>
<accession>A0A5K3EFF6</accession>
<name>A0A5K3EFF6_MESCO</name>